<dbReference type="AlphaFoldDB" id="A0AAE3MM52"/>
<comment type="similarity">
    <text evidence="1 2">Belongs to the Dps family.</text>
</comment>
<evidence type="ECO:0000256" key="2">
    <source>
        <dbReference type="RuleBase" id="RU003875"/>
    </source>
</evidence>
<evidence type="ECO:0000313" key="5">
    <source>
        <dbReference type="Proteomes" id="UP001207116"/>
    </source>
</evidence>
<dbReference type="PANTHER" id="PTHR42932:SF1">
    <property type="entry name" value="GENERAL STRESS PROTEIN 20U"/>
    <property type="match status" value="1"/>
</dbReference>
<dbReference type="GO" id="GO:0008199">
    <property type="term" value="F:ferric iron binding"/>
    <property type="evidence" value="ECO:0007669"/>
    <property type="project" value="InterPro"/>
</dbReference>
<dbReference type="InterPro" id="IPR002177">
    <property type="entry name" value="DPS_DNA-bd"/>
</dbReference>
<reference evidence="4" key="1">
    <citation type="submission" date="2022-11" db="EMBL/GenBank/DDBJ databases">
        <title>The characterization of three novel Bacteroidetes species and genomic analysis of their roles in tidal elemental geochemical cycles.</title>
        <authorList>
            <person name="Ma K.-J."/>
        </authorList>
    </citation>
    <scope>NUCLEOTIDE SEQUENCE</scope>
    <source>
        <strain evidence="4">M415</strain>
    </source>
</reference>
<organism evidence="4 5">
    <name type="scientific">Lentiprolixibacter aurantiacus</name>
    <dbReference type="NCBI Taxonomy" id="2993939"/>
    <lineage>
        <taxon>Bacteria</taxon>
        <taxon>Pseudomonadati</taxon>
        <taxon>Bacteroidota</taxon>
        <taxon>Flavobacteriia</taxon>
        <taxon>Flavobacteriales</taxon>
        <taxon>Flavobacteriaceae</taxon>
        <taxon>Lentiprolixibacter</taxon>
    </lineage>
</organism>
<dbReference type="Pfam" id="PF00210">
    <property type="entry name" value="Ferritin"/>
    <property type="match status" value="1"/>
</dbReference>
<accession>A0AAE3MM52</accession>
<dbReference type="PRINTS" id="PR01346">
    <property type="entry name" value="HELNAPAPROT"/>
</dbReference>
<protein>
    <submittedName>
        <fullName evidence="4">DNA starvation/stationary phase protection protein</fullName>
    </submittedName>
</protein>
<dbReference type="RefSeq" id="WP_266014439.1">
    <property type="nucleotide sequence ID" value="NZ_JAPFQP010000004.1"/>
</dbReference>
<dbReference type="Proteomes" id="UP001207116">
    <property type="component" value="Unassembled WGS sequence"/>
</dbReference>
<evidence type="ECO:0000259" key="3">
    <source>
        <dbReference type="Pfam" id="PF00210"/>
    </source>
</evidence>
<evidence type="ECO:0000313" key="4">
    <source>
        <dbReference type="EMBL" id="MCX2720385.1"/>
    </source>
</evidence>
<keyword evidence="5" id="KW-1185">Reference proteome</keyword>
<dbReference type="GO" id="GO:0016722">
    <property type="term" value="F:oxidoreductase activity, acting on metal ions"/>
    <property type="evidence" value="ECO:0007669"/>
    <property type="project" value="InterPro"/>
</dbReference>
<comment type="caution">
    <text evidence="4">The sequence shown here is derived from an EMBL/GenBank/DDBJ whole genome shotgun (WGS) entry which is preliminary data.</text>
</comment>
<dbReference type="InterPro" id="IPR012347">
    <property type="entry name" value="Ferritin-like"/>
</dbReference>
<dbReference type="InterPro" id="IPR008331">
    <property type="entry name" value="Ferritin_DPS_dom"/>
</dbReference>
<name>A0AAE3MM52_9FLAO</name>
<dbReference type="Gene3D" id="1.20.1260.10">
    <property type="match status" value="1"/>
</dbReference>
<dbReference type="PANTHER" id="PTHR42932">
    <property type="entry name" value="GENERAL STRESS PROTEIN 20U"/>
    <property type="match status" value="1"/>
</dbReference>
<feature type="domain" description="Ferritin/DPS" evidence="3">
    <location>
        <begin position="38"/>
        <end position="172"/>
    </location>
</feature>
<dbReference type="InterPro" id="IPR009078">
    <property type="entry name" value="Ferritin-like_SF"/>
</dbReference>
<gene>
    <name evidence="4" type="ORF">OO016_12290</name>
</gene>
<dbReference type="PROSITE" id="PS00818">
    <property type="entry name" value="DPS_1"/>
    <property type="match status" value="1"/>
</dbReference>
<dbReference type="SUPFAM" id="SSF47240">
    <property type="entry name" value="Ferritin-like"/>
    <property type="match status" value="1"/>
</dbReference>
<evidence type="ECO:0000256" key="1">
    <source>
        <dbReference type="ARBA" id="ARBA00009497"/>
    </source>
</evidence>
<dbReference type="PIRSF" id="PIRSF005900">
    <property type="entry name" value="Dps"/>
    <property type="match status" value="1"/>
</dbReference>
<sequence length="174" mass="20635">MENTKTLNKTIDKKTIKDKTYKKLGFTYLDTADIVVRLKKVLANYQVHYHKLRKYHWNVEGPDFFELHEEFEKDYKDVMQKTDEIAERIRVFGLKPMMNMKDSIELSNIKETKKELSGIAMVREILSDYEIIHDDLLAALKVSLDTGDSATELMLNRFIADLEKRNWMYTSWCK</sequence>
<dbReference type="EMBL" id="JAPFQP010000004">
    <property type="protein sequence ID" value="MCX2720385.1"/>
    <property type="molecule type" value="Genomic_DNA"/>
</dbReference>
<dbReference type="CDD" id="cd01043">
    <property type="entry name" value="DPS"/>
    <property type="match status" value="1"/>
</dbReference>
<dbReference type="InterPro" id="IPR023188">
    <property type="entry name" value="DPS_DNA-bd_CS"/>
</dbReference>
<proteinExistence type="inferred from homology"/>